<dbReference type="InterPro" id="IPR011798">
    <property type="entry name" value="APS_reductase"/>
</dbReference>
<gene>
    <name evidence="14" type="primary">cysH</name>
    <name evidence="16" type="ORF">SAMN05660895_2022</name>
</gene>
<feature type="domain" description="Phosphoadenosine phosphosulphate reductase" evidence="15">
    <location>
        <begin position="39"/>
        <end position="213"/>
    </location>
</feature>
<dbReference type="GO" id="GO:0019344">
    <property type="term" value="P:cysteine biosynthetic process"/>
    <property type="evidence" value="ECO:0007669"/>
    <property type="project" value="InterPro"/>
</dbReference>
<dbReference type="CDD" id="cd23945">
    <property type="entry name" value="PAPS_reductase"/>
    <property type="match status" value="1"/>
</dbReference>
<dbReference type="GO" id="GO:0051539">
    <property type="term" value="F:4 iron, 4 sulfur cluster binding"/>
    <property type="evidence" value="ECO:0007669"/>
    <property type="project" value="UniProtKB-UniRule"/>
</dbReference>
<dbReference type="GO" id="GO:0046872">
    <property type="term" value="F:metal ion binding"/>
    <property type="evidence" value="ECO:0007669"/>
    <property type="project" value="UniProtKB-KW"/>
</dbReference>
<dbReference type="OrthoDB" id="9794018at2"/>
<dbReference type="STRING" id="1393122.SAMN05660895_2022"/>
<evidence type="ECO:0000256" key="7">
    <source>
        <dbReference type="ARBA" id="ARBA00024298"/>
    </source>
</evidence>
<sequence length="244" mass="28299">MSSVWTAERLQQLQAGFADPHDAEAILKALAAHFPAHTICFSSSLGWEDQVITDMIWKAQLPIEIFTLDTGRLFPETYSLMERLHEHYGKRIRVYFPDAARVEQLVNERGPNCFYTSVENRKLCCQIRKVEPLARALQGMQCWVTGIRAEQSPERSHLPQVEWDEVHQIVKVHPLLHWTLDEVKAYIRQHRVPYNPLHDKGFVSIGCAPCTRAIRPGEDYRAGRWWWEDQTKKECGLHVSSIKN</sequence>
<dbReference type="GO" id="GO:0005737">
    <property type="term" value="C:cytoplasm"/>
    <property type="evidence" value="ECO:0007669"/>
    <property type="project" value="UniProtKB-SubCell"/>
</dbReference>
<accession>A0A1I7NIP4</accession>
<evidence type="ECO:0000259" key="15">
    <source>
        <dbReference type="Pfam" id="PF01507"/>
    </source>
</evidence>
<name>A0A1I7NIP4_9BACT</name>
<evidence type="ECO:0000313" key="16">
    <source>
        <dbReference type="EMBL" id="SFV34518.1"/>
    </source>
</evidence>
<comment type="subcellular location">
    <subcellularLocation>
        <location evidence="14">Cytoplasm</location>
    </subcellularLocation>
</comment>
<evidence type="ECO:0000256" key="4">
    <source>
        <dbReference type="ARBA" id="ARBA00023002"/>
    </source>
</evidence>
<dbReference type="InterPro" id="IPR014729">
    <property type="entry name" value="Rossmann-like_a/b/a_fold"/>
</dbReference>
<evidence type="ECO:0000256" key="9">
    <source>
        <dbReference type="ARBA" id="ARBA00024386"/>
    </source>
</evidence>
<dbReference type="InterPro" id="IPR002500">
    <property type="entry name" value="PAPS_reduct_dom"/>
</dbReference>
<keyword evidence="3 14" id="KW-0479">Metal-binding</keyword>
<evidence type="ECO:0000256" key="11">
    <source>
        <dbReference type="ARBA" id="ARBA00030894"/>
    </source>
</evidence>
<feature type="binding site" evidence="14">
    <location>
        <position position="207"/>
    </location>
    <ligand>
        <name>[4Fe-4S] cluster</name>
        <dbReference type="ChEBI" id="CHEBI:49883"/>
    </ligand>
</feature>
<dbReference type="InterPro" id="IPR004511">
    <property type="entry name" value="PAPS/APS_Rdtase"/>
</dbReference>
<dbReference type="PANTHER" id="PTHR46482">
    <property type="entry name" value="5'-ADENYLYLSULFATE REDUCTASE 3, CHLOROPLASTIC"/>
    <property type="match status" value="1"/>
</dbReference>
<evidence type="ECO:0000256" key="5">
    <source>
        <dbReference type="ARBA" id="ARBA00023004"/>
    </source>
</evidence>
<evidence type="ECO:0000256" key="2">
    <source>
        <dbReference type="ARBA" id="ARBA00022490"/>
    </source>
</evidence>
<evidence type="ECO:0000256" key="12">
    <source>
        <dbReference type="ARBA" id="ARBA00032041"/>
    </source>
</evidence>
<evidence type="ECO:0000313" key="17">
    <source>
        <dbReference type="Proteomes" id="UP000199537"/>
    </source>
</evidence>
<evidence type="ECO:0000256" key="13">
    <source>
        <dbReference type="ARBA" id="ARBA00048441"/>
    </source>
</evidence>
<protein>
    <recommendedName>
        <fullName evidence="10 14">Adenosine 5'-phosphosulfate reductase</fullName>
        <shortName evidence="14">APS reductase</shortName>
        <ecNumber evidence="9 14">1.8.4.10</ecNumber>
    </recommendedName>
    <alternativeName>
        <fullName evidence="12 14">5'-adenylylsulfate reductase</fullName>
    </alternativeName>
    <alternativeName>
        <fullName evidence="11 14">Thioredoxin-dependent 5'-adenylylsulfate reductase</fullName>
    </alternativeName>
</protein>
<dbReference type="NCBIfam" id="TIGR02055">
    <property type="entry name" value="APS_reductase"/>
    <property type="match status" value="1"/>
</dbReference>
<dbReference type="EMBL" id="FPCJ01000001">
    <property type="protein sequence ID" value="SFV34518.1"/>
    <property type="molecule type" value="Genomic_DNA"/>
</dbReference>
<dbReference type="GO" id="GO:0004604">
    <property type="term" value="F:phosphoadenylyl-sulfate reductase (thioredoxin) activity"/>
    <property type="evidence" value="ECO:0007669"/>
    <property type="project" value="UniProtKB-UniRule"/>
</dbReference>
<evidence type="ECO:0000256" key="8">
    <source>
        <dbReference type="ARBA" id="ARBA00024327"/>
    </source>
</evidence>
<comment type="function">
    <text evidence="7 14">Catalyzes the formation of sulfite from adenosine 5'-phosphosulfate (APS) using thioredoxin as an electron donor.</text>
</comment>
<dbReference type="EC" id="1.8.4.10" evidence="9 14"/>
<organism evidence="16 17">
    <name type="scientific">Thermoflavifilum thermophilum</name>
    <dbReference type="NCBI Taxonomy" id="1393122"/>
    <lineage>
        <taxon>Bacteria</taxon>
        <taxon>Pseudomonadati</taxon>
        <taxon>Bacteroidota</taxon>
        <taxon>Chitinophagia</taxon>
        <taxon>Chitinophagales</taxon>
        <taxon>Chitinophagaceae</taxon>
        <taxon>Thermoflavifilum</taxon>
    </lineage>
</organism>
<evidence type="ECO:0000256" key="1">
    <source>
        <dbReference type="ARBA" id="ARBA00009732"/>
    </source>
</evidence>
<feature type="binding site" evidence="14">
    <location>
        <position position="210"/>
    </location>
    <ligand>
        <name>[4Fe-4S] cluster</name>
        <dbReference type="ChEBI" id="CHEBI:49883"/>
    </ligand>
</feature>
<dbReference type="GO" id="GO:0019379">
    <property type="term" value="P:sulfate assimilation, phosphoadenylyl sulfate reduction by phosphoadenylyl-sulfate reductase (thioredoxin)"/>
    <property type="evidence" value="ECO:0007669"/>
    <property type="project" value="UniProtKB-UniRule"/>
</dbReference>
<dbReference type="RefSeq" id="WP_092460204.1">
    <property type="nucleotide sequence ID" value="NZ_FPCJ01000001.1"/>
</dbReference>
<dbReference type="AlphaFoldDB" id="A0A1I7NIP4"/>
<keyword evidence="5 14" id="KW-0408">Iron</keyword>
<dbReference type="GO" id="GO:0070814">
    <property type="term" value="P:hydrogen sulfide biosynthetic process"/>
    <property type="evidence" value="ECO:0007669"/>
    <property type="project" value="UniProtKB-UniRule"/>
</dbReference>
<keyword evidence="17" id="KW-1185">Reference proteome</keyword>
<dbReference type="Proteomes" id="UP000199537">
    <property type="component" value="Unassembled WGS sequence"/>
</dbReference>
<dbReference type="HAMAP" id="MF_00063">
    <property type="entry name" value="CysH"/>
    <property type="match status" value="1"/>
</dbReference>
<reference evidence="17" key="1">
    <citation type="submission" date="2016-10" db="EMBL/GenBank/DDBJ databases">
        <authorList>
            <person name="Varghese N."/>
            <person name="Submissions S."/>
        </authorList>
    </citation>
    <scope>NUCLEOTIDE SEQUENCE [LARGE SCALE GENOMIC DNA]</scope>
    <source>
        <strain evidence="17">DSM 14807</strain>
    </source>
</reference>
<keyword evidence="4 14" id="KW-0560">Oxidoreductase</keyword>
<keyword evidence="6 14" id="KW-0411">Iron-sulfur</keyword>
<comment type="similarity">
    <text evidence="1 14">Belongs to the PAPS reductase family. CysH subfamily.</text>
</comment>
<feature type="binding site" evidence="14">
    <location>
        <position position="124"/>
    </location>
    <ligand>
        <name>[4Fe-4S] cluster</name>
        <dbReference type="ChEBI" id="CHEBI:49883"/>
    </ligand>
</feature>
<proteinExistence type="inferred from homology"/>
<keyword evidence="2 14" id="KW-0963">Cytoplasm</keyword>
<comment type="cofactor">
    <cofactor evidence="14">
        <name>[4Fe-4S] cluster</name>
        <dbReference type="ChEBI" id="CHEBI:49883"/>
    </cofactor>
    <text evidence="14">Binds 1 [4Fe-4S] cluster per subunit.</text>
</comment>
<dbReference type="Gene3D" id="3.40.50.620">
    <property type="entry name" value="HUPs"/>
    <property type="match status" value="1"/>
</dbReference>
<dbReference type="PIRSF" id="PIRSF000857">
    <property type="entry name" value="PAPS_reductase"/>
    <property type="match status" value="1"/>
</dbReference>
<dbReference type="GO" id="GO:0043866">
    <property type="term" value="F:adenylyl-sulfate reductase (thioredoxin) activity"/>
    <property type="evidence" value="ECO:0007669"/>
    <property type="project" value="UniProtKB-EC"/>
</dbReference>
<comment type="catalytic activity">
    <reaction evidence="13 14">
        <text>[thioredoxin]-disulfide + sulfite + AMP + 2 H(+) = adenosine 5'-phosphosulfate + [thioredoxin]-dithiol</text>
        <dbReference type="Rhea" id="RHEA:21976"/>
        <dbReference type="Rhea" id="RHEA-COMP:10698"/>
        <dbReference type="Rhea" id="RHEA-COMP:10700"/>
        <dbReference type="ChEBI" id="CHEBI:15378"/>
        <dbReference type="ChEBI" id="CHEBI:17359"/>
        <dbReference type="ChEBI" id="CHEBI:29950"/>
        <dbReference type="ChEBI" id="CHEBI:50058"/>
        <dbReference type="ChEBI" id="CHEBI:58243"/>
        <dbReference type="ChEBI" id="CHEBI:456215"/>
        <dbReference type="EC" id="1.8.4.10"/>
    </reaction>
</comment>
<dbReference type="SUPFAM" id="SSF52402">
    <property type="entry name" value="Adenine nucleotide alpha hydrolases-like"/>
    <property type="match status" value="1"/>
</dbReference>
<feature type="binding site" evidence="14">
    <location>
        <position position="125"/>
    </location>
    <ligand>
        <name>[4Fe-4S] cluster</name>
        <dbReference type="ChEBI" id="CHEBI:49883"/>
    </ligand>
</feature>
<dbReference type="Pfam" id="PF01507">
    <property type="entry name" value="PAPS_reduct"/>
    <property type="match status" value="1"/>
</dbReference>
<dbReference type="NCBIfam" id="TIGR00434">
    <property type="entry name" value="cysH"/>
    <property type="match status" value="1"/>
</dbReference>
<evidence type="ECO:0000256" key="6">
    <source>
        <dbReference type="ARBA" id="ARBA00023014"/>
    </source>
</evidence>
<evidence type="ECO:0000256" key="10">
    <source>
        <dbReference type="ARBA" id="ARBA00029514"/>
    </source>
</evidence>
<evidence type="ECO:0000256" key="14">
    <source>
        <dbReference type="HAMAP-Rule" id="MF_00063"/>
    </source>
</evidence>
<evidence type="ECO:0000256" key="3">
    <source>
        <dbReference type="ARBA" id="ARBA00022723"/>
    </source>
</evidence>
<feature type="active site" description="Nucleophile; cysteine thiosulfonate intermediate" evidence="14">
    <location>
        <position position="235"/>
    </location>
</feature>
<dbReference type="NCBIfam" id="NF002537">
    <property type="entry name" value="PRK02090.1"/>
    <property type="match status" value="1"/>
</dbReference>
<dbReference type="PANTHER" id="PTHR46482:SF9">
    <property type="entry name" value="5'-ADENYLYLSULFATE REDUCTASE 1, CHLOROPLASTIC"/>
    <property type="match status" value="1"/>
</dbReference>
<comment type="pathway">
    <text evidence="8 14">Sulfur metabolism; hydrogen sulfide biosynthesis; sulfite from sulfate.</text>
</comment>